<gene>
    <name evidence="1" type="ORF">CANVERA_P5104</name>
</gene>
<evidence type="ECO:0000313" key="2">
    <source>
        <dbReference type="Proteomes" id="UP001152885"/>
    </source>
</evidence>
<organism evidence="1 2">
    <name type="scientific">Candida verbasci</name>
    <dbReference type="NCBI Taxonomy" id="1227364"/>
    <lineage>
        <taxon>Eukaryota</taxon>
        <taxon>Fungi</taxon>
        <taxon>Dikarya</taxon>
        <taxon>Ascomycota</taxon>
        <taxon>Saccharomycotina</taxon>
        <taxon>Pichiomycetes</taxon>
        <taxon>Debaryomycetaceae</taxon>
        <taxon>Candida/Lodderomyces clade</taxon>
        <taxon>Candida</taxon>
    </lineage>
</organism>
<dbReference type="EMBL" id="CANTUO010000007">
    <property type="protein sequence ID" value="CAI5760595.1"/>
    <property type="molecule type" value="Genomic_DNA"/>
</dbReference>
<dbReference type="OrthoDB" id="185373at2759"/>
<comment type="caution">
    <text evidence="1">The sequence shown here is derived from an EMBL/GenBank/DDBJ whole genome shotgun (WGS) entry which is preliminary data.</text>
</comment>
<evidence type="ECO:0000313" key="1">
    <source>
        <dbReference type="EMBL" id="CAI5760595.1"/>
    </source>
</evidence>
<dbReference type="AlphaFoldDB" id="A0A9W4XCH2"/>
<protein>
    <submittedName>
        <fullName evidence="1">Uncharacterized protein</fullName>
    </submittedName>
</protein>
<accession>A0A9W4XCH2</accession>
<name>A0A9W4XCH2_9ASCO</name>
<proteinExistence type="predicted"/>
<reference evidence="1" key="1">
    <citation type="submission" date="2022-12" db="EMBL/GenBank/DDBJ databases">
        <authorList>
            <person name="Brejova B."/>
        </authorList>
    </citation>
    <scope>NUCLEOTIDE SEQUENCE</scope>
</reference>
<sequence>MIAYSKFNEVLSSDVNLITCNEKGQLFRNNIIDEIDFSKAIDDFPFLPFKELKDAKWVLAESSAIWAHVLSQNPNFINQQLVTSYLNIASNIGDLEDFKDRYQNTTFLNEKDAPTNRNFQVFNETKAADKDYYIASPSNSNLVTKSPILSSLINSLENQNLKVSRDTIIYIVCLKAARKSKNLDFINQIIYERGIYRKSEDFSNLSTNSQKELDFSFASALCETYSTLNMLDDAMSIVLSTENRFSWTFKQLKHLKIKAENIEDNHIINEINRILKS</sequence>
<keyword evidence="2" id="KW-1185">Reference proteome</keyword>
<dbReference type="Proteomes" id="UP001152885">
    <property type="component" value="Unassembled WGS sequence"/>
</dbReference>